<dbReference type="OrthoDB" id="678002at2"/>
<evidence type="ECO:0000313" key="2">
    <source>
        <dbReference type="EMBL" id="WQG90175.1"/>
    </source>
</evidence>
<dbReference type="AlphaFoldDB" id="A0A1K1R5V5"/>
<dbReference type="RefSeq" id="WP_072362458.1">
    <property type="nucleotide sequence ID" value="NZ_CP139972.1"/>
</dbReference>
<proteinExistence type="predicted"/>
<reference evidence="2 4" key="2">
    <citation type="submission" date="2023-11" db="EMBL/GenBank/DDBJ databases">
        <title>MicrobeMod: A computational toolkit for identifying prokaryotic methylation and restriction-modification with nanopore sequencing.</title>
        <authorList>
            <person name="Crits-Christoph A."/>
            <person name="Kang S.C."/>
            <person name="Lee H."/>
            <person name="Ostrov N."/>
        </authorList>
    </citation>
    <scope>NUCLEOTIDE SEQUENCE [LARGE SCALE GENOMIC DNA]</scope>
    <source>
        <strain evidence="2 4">ATCC 23090</strain>
    </source>
</reference>
<name>A0A1K1R5V5_9BACT</name>
<accession>A0A1K1R5V5</accession>
<evidence type="ECO:0000313" key="3">
    <source>
        <dbReference type="Proteomes" id="UP000183788"/>
    </source>
</evidence>
<reference evidence="1 3" key="1">
    <citation type="submission" date="2016-11" db="EMBL/GenBank/DDBJ databases">
        <authorList>
            <person name="Jaros S."/>
            <person name="Januszkiewicz K."/>
            <person name="Wedrychowicz H."/>
        </authorList>
    </citation>
    <scope>NUCLEOTIDE SEQUENCE [LARGE SCALE GENOMIC DNA]</scope>
    <source>
        <strain evidence="1 3">DSM 784</strain>
    </source>
</reference>
<sequence length="67" mass="7263">MRAKISKLGKAFLKNSKAAAALSEAVFNNRDRISNGEKVQFKVVLSRSNKPVEFTAAVRSAGISQPE</sequence>
<dbReference type="STRING" id="1004.SAMN05661012_03444"/>
<protein>
    <submittedName>
        <fullName evidence="1">Uncharacterized protein</fullName>
    </submittedName>
</protein>
<dbReference type="Proteomes" id="UP000183788">
    <property type="component" value="Unassembled WGS sequence"/>
</dbReference>
<keyword evidence="4" id="KW-1185">Reference proteome</keyword>
<evidence type="ECO:0000313" key="4">
    <source>
        <dbReference type="Proteomes" id="UP001326715"/>
    </source>
</evidence>
<evidence type="ECO:0000313" key="1">
    <source>
        <dbReference type="EMBL" id="SFW67527.1"/>
    </source>
</evidence>
<dbReference type="Proteomes" id="UP001326715">
    <property type="component" value="Chromosome"/>
</dbReference>
<organism evidence="1 3">
    <name type="scientific">Chitinophaga sancti</name>
    <dbReference type="NCBI Taxonomy" id="1004"/>
    <lineage>
        <taxon>Bacteria</taxon>
        <taxon>Pseudomonadati</taxon>
        <taxon>Bacteroidota</taxon>
        <taxon>Chitinophagia</taxon>
        <taxon>Chitinophagales</taxon>
        <taxon>Chitinophagaceae</taxon>
        <taxon>Chitinophaga</taxon>
    </lineage>
</organism>
<dbReference type="EMBL" id="CP140154">
    <property type="protein sequence ID" value="WQG90175.1"/>
    <property type="molecule type" value="Genomic_DNA"/>
</dbReference>
<dbReference type="EMBL" id="FPIZ01000010">
    <property type="protein sequence ID" value="SFW67527.1"/>
    <property type="molecule type" value="Genomic_DNA"/>
</dbReference>
<gene>
    <name evidence="1" type="ORF">SAMN05661012_03444</name>
    <name evidence="2" type="ORF">SR876_01600</name>
</gene>